<protein>
    <recommendedName>
        <fullName evidence="1">TRF2/HOY1 PH-like domain-containing protein</fullName>
    </recommendedName>
</protein>
<accession>A0AA41S1D9</accession>
<dbReference type="PANTHER" id="PTHR33494">
    <property type="entry name" value="OS02G0793800 PROTEIN"/>
    <property type="match status" value="1"/>
</dbReference>
<feature type="domain" description="TRF2/HOY1 PH-like" evidence="1">
    <location>
        <begin position="19"/>
        <end position="129"/>
    </location>
</feature>
<name>A0AA41S1D9_PAPNU</name>
<evidence type="ECO:0000259" key="1">
    <source>
        <dbReference type="Pfam" id="PF24818"/>
    </source>
</evidence>
<comment type="caution">
    <text evidence="2">The sequence shown here is derived from an EMBL/GenBank/DDBJ whole genome shotgun (WGS) entry which is preliminary data.</text>
</comment>
<dbReference type="EMBL" id="JAJJMA010065701">
    <property type="protein sequence ID" value="MCL7027221.1"/>
    <property type="molecule type" value="Genomic_DNA"/>
</dbReference>
<sequence length="460" mass="52316">MSSSSSVQPLRYQKIKASNFDATTLRIGSWQRVAKYEGDLVAKCYYAKRKLVWEVLDGGLKSKFEIDWKDISAIRAVFHKNHQDVLELELFNPPKYKKEINPVPGKHTIWTDSEDFTGEQATNNRQIILSKFLVFHNLMIHYLQFPEGTLGKHYEKILQCDSRLNMLSRSRFPSSDCNFFVEHAQDIYANGHQSAMLQHPPQLGLQRPNIYGQHNNFHSVAARPPLIPRNQMSRTIQGTGNVQLMDQGFGNLGIQQPMHMPSFLEQRTTHENVYVNPGAGGHHVQKPAYFSHMNQPCNHLPHDSFTKISNEPVGSGKLMDGIINHLFDEQTATTIDPSYENPTLLARIKSWDNCLLPLPSDIKIETHENTCSDFSYGDACSFMDPAYVENPDVIVQPFLPANFGPPVEYPTDLLPKLEFMVEPLLATDLEPPFDIQYPTNCEPQIGVVQYPTNMPGKPFY</sequence>
<dbReference type="AlphaFoldDB" id="A0AA41S1D9"/>
<dbReference type="PANTHER" id="PTHR33494:SF5">
    <property type="entry name" value="F10A16.6 PROTEIN"/>
    <property type="match status" value="1"/>
</dbReference>
<keyword evidence="3" id="KW-1185">Reference proteome</keyword>
<gene>
    <name evidence="2" type="ORF">MKW94_009701</name>
</gene>
<organism evidence="2 3">
    <name type="scientific">Papaver nudicaule</name>
    <name type="common">Iceland poppy</name>
    <dbReference type="NCBI Taxonomy" id="74823"/>
    <lineage>
        <taxon>Eukaryota</taxon>
        <taxon>Viridiplantae</taxon>
        <taxon>Streptophyta</taxon>
        <taxon>Embryophyta</taxon>
        <taxon>Tracheophyta</taxon>
        <taxon>Spermatophyta</taxon>
        <taxon>Magnoliopsida</taxon>
        <taxon>Ranunculales</taxon>
        <taxon>Papaveraceae</taxon>
        <taxon>Papaveroideae</taxon>
        <taxon>Papaver</taxon>
    </lineage>
</organism>
<proteinExistence type="predicted"/>
<dbReference type="Proteomes" id="UP001177140">
    <property type="component" value="Unassembled WGS sequence"/>
</dbReference>
<dbReference type="InterPro" id="IPR057939">
    <property type="entry name" value="TRF2_HOY1_PH"/>
</dbReference>
<reference evidence="2" key="1">
    <citation type="submission" date="2022-03" db="EMBL/GenBank/DDBJ databases">
        <title>A functionally conserved STORR gene fusion in Papaver species that diverged 16.8 million years ago.</title>
        <authorList>
            <person name="Catania T."/>
        </authorList>
    </citation>
    <scope>NUCLEOTIDE SEQUENCE</scope>
    <source>
        <strain evidence="2">S-191538</strain>
    </source>
</reference>
<dbReference type="Pfam" id="PF24818">
    <property type="entry name" value="PH_TRF2_HOY1"/>
    <property type="match status" value="1"/>
</dbReference>
<evidence type="ECO:0000313" key="3">
    <source>
        <dbReference type="Proteomes" id="UP001177140"/>
    </source>
</evidence>
<evidence type="ECO:0000313" key="2">
    <source>
        <dbReference type="EMBL" id="MCL7027221.1"/>
    </source>
</evidence>